<evidence type="ECO:0000313" key="3">
    <source>
        <dbReference type="EMBL" id="VVE06044.1"/>
    </source>
</evidence>
<accession>A0A5E4V355</accession>
<organism evidence="3 4">
    <name type="scientific">Pandoraea anhela</name>
    <dbReference type="NCBI Taxonomy" id="2508295"/>
    <lineage>
        <taxon>Bacteria</taxon>
        <taxon>Pseudomonadati</taxon>
        <taxon>Pseudomonadota</taxon>
        <taxon>Betaproteobacteria</taxon>
        <taxon>Burkholderiales</taxon>
        <taxon>Burkholderiaceae</taxon>
        <taxon>Pandoraea</taxon>
    </lineage>
</organism>
<dbReference type="EMBL" id="CABPSB010000007">
    <property type="protein sequence ID" value="VVE06044.1"/>
    <property type="molecule type" value="Genomic_DNA"/>
</dbReference>
<protein>
    <recommendedName>
        <fullName evidence="2">Dermonecrotic toxin N-terminal domain-containing protein</fullName>
    </recommendedName>
</protein>
<sequence length="1501" mass="164551">MHANAAGALAISIPRARFGDASVDAQPSIVIANVARFDALSTAACTMFDEPPEAQTALGLLLRLAEYNVCVEDLAALNDDLIGRFADAFGDDPWRATYLVDRLPVALAAREPGTRVEAVCETLLDAAAGHDFEPAVACPAAPAPATSRFGGAWRRYFCDWRTSIVEAWRDFLLLGSGARASHRHLRRASPPEAAYAAPALDFTRNGKTGYVLGLLFMSSLCHERRPGLPDRRHPVFAAPGMALVDEACFNIPDNIATMPTPDRTMLDRIGRMLAESTRVVRRLSRPAAGALHATLDRVLSFPSCPFPAAEAYLPSRPALLVTNGTANVSPFPSMAASPEMQRLMSVAQLWQHRAATHTELRAGFSPMLTFTPLPDEQTLLDGLLGAADELRSVTLSELRLRRYMPAEDDKRAKRVTYWPLLEAADNIRSGKLNLTATPAGVDFDICVETPAGAIYETPTIMSSGRFDAIVSRWIVACRERASRTWELSADLAKRANGSLIAAVSTSLASIDLSLAGSSGVLPSQALRLGQATLANISLSDDPSANVFFSHRLEFSVRLDNGTTQLATPAGTCIVSAPAMNDTTLLYVQGDAQTWRAYPSPQALLDDIGSNETSLHSLLCDRLPLSLRRCARTQLPVIRLRHQQVRRPLALATQATLATIAADGPLRLIHPGTRPRLAQYLAWLSGADSGDVAQRLRQRRAQEPHDAPRSPDRSPDVSLSDVAAIAHIADLRHRVSLSIPRVRLMTRQHLTTQLKRCAALRTDPEKVYVKTSWLEAQSLTDVALSPTLRLDKLANLPLLVQGSSGLREMPGSPPLTKRSPLFKDVFDATSAQTLRTKLDKASKTFWDTSRDHVRNVIKSEFITQVWLHRTYGRMSDALVAIASHVAGPIELGRLSSDALEQTIETPAVEREWLRIAGRTTTLMSASVAGQSPCLLIAPYTEGLRVYGFDDRAQLTTWFERQMRNETTRARVAATLAEFTSPTAAWLEKARLDETGERETAARDTFTAVASAYETRQQMHWKHDSDGHSVMRPVLAIMDALAKFDLALGAGTWLQPAARPISIAYSAADLGIGMISLVGGLMADDTDLSKQGWHSVLSAIGAQGMRAAHFRALMILTGDMRYKYFVADAPHEEEVLINGLHRVAGRFYAAIDADTRAYVSFDDATGFFRMVHADPAAPISDTAPLLTLTPGGEWHVPVQSDFPVPALDEPQIAWRIDQGFRARHDRLRDGRHVVFERARRAVTSAGASGTTTQLRWQLRLRKLEFLDLTEHDLETLGTLAGRIDFLQNAVDASELFVISPLANDAARLGAVYREVIQRPRVYIGYVHAGLMRACALVSPELRIEAMVDMFNQLARWPPSVTAEFVNDLSEFGQTAIRYIDEPSLSLGLPSLDTLFDGEPRGARAFEITAGTRKLLLGRRLRGTGAQEYYFMDPAVAIVVHANYAKVLSMMRAHLGALARPYELVSEGTVLAVETNEIDLPRLAEVKLYRSQTERIPARIALHI</sequence>
<gene>
    <name evidence="3" type="ORF">PAN31108_02377</name>
</gene>
<name>A0A5E4V355_9BURK</name>
<reference evidence="3 4" key="1">
    <citation type="submission" date="2019-08" db="EMBL/GenBank/DDBJ databases">
        <authorList>
            <person name="Peeters C."/>
        </authorList>
    </citation>
    <scope>NUCLEOTIDE SEQUENCE [LARGE SCALE GENOMIC DNA]</scope>
    <source>
        <strain evidence="3 4">LMG 31108</strain>
    </source>
</reference>
<feature type="region of interest" description="Disordered" evidence="1">
    <location>
        <begin position="694"/>
        <end position="716"/>
    </location>
</feature>
<evidence type="ECO:0000313" key="4">
    <source>
        <dbReference type="Proteomes" id="UP000406256"/>
    </source>
</evidence>
<feature type="domain" description="Dermonecrotic toxin N-terminal" evidence="2">
    <location>
        <begin position="742"/>
        <end position="973"/>
    </location>
</feature>
<dbReference type="OrthoDB" id="8931970at2"/>
<dbReference type="Pfam" id="PF20178">
    <property type="entry name" value="ToxA_N"/>
    <property type="match status" value="1"/>
</dbReference>
<dbReference type="InterPro" id="IPR046673">
    <property type="entry name" value="ToxA_N"/>
</dbReference>
<evidence type="ECO:0000259" key="2">
    <source>
        <dbReference type="Pfam" id="PF20178"/>
    </source>
</evidence>
<evidence type="ECO:0000256" key="1">
    <source>
        <dbReference type="SAM" id="MobiDB-lite"/>
    </source>
</evidence>
<feature type="compositionally biased region" description="Basic and acidic residues" evidence="1">
    <location>
        <begin position="699"/>
        <end position="714"/>
    </location>
</feature>
<proteinExistence type="predicted"/>
<dbReference type="RefSeq" id="WP_150669062.1">
    <property type="nucleotide sequence ID" value="NZ_CABPSB010000007.1"/>
</dbReference>
<keyword evidence="4" id="KW-1185">Reference proteome</keyword>
<dbReference type="Proteomes" id="UP000406256">
    <property type="component" value="Unassembled WGS sequence"/>
</dbReference>